<dbReference type="NCBIfam" id="TIGR01313">
    <property type="entry name" value="therm_gnt_kin"/>
    <property type="match status" value="1"/>
</dbReference>
<keyword evidence="4 10" id="KW-0808">Transferase</keyword>
<comment type="caution">
    <text evidence="11">The sequence shown here is derived from an EMBL/GenBank/DDBJ whole genome shotgun (WGS) entry which is preliminary data.</text>
</comment>
<sequence length="158" mass="16543">MGVSGSGKSTVGAAVADALGVPFEEGDDLHPEANVRAMSAGTPLTDESRAGWLDEVGRWLASHPAGGVISCSALKRSYRDRLRRHAPDVVFLHLAGSPELVARRQAERTGHFMPARLLPSQYADLEPLEADEAGYVVDVAAGPEEVVEAAVTALTSAG</sequence>
<evidence type="ECO:0000313" key="11">
    <source>
        <dbReference type="EMBL" id="MBD8870564.1"/>
    </source>
</evidence>
<dbReference type="CDD" id="cd02021">
    <property type="entry name" value="GntK"/>
    <property type="match status" value="1"/>
</dbReference>
<dbReference type="AlphaFoldDB" id="A0A927K4W1"/>
<keyword evidence="6 10" id="KW-0418">Kinase</keyword>
<dbReference type="FunFam" id="3.40.50.300:FF:000522">
    <property type="entry name" value="Gluconokinase"/>
    <property type="match status" value="1"/>
</dbReference>
<evidence type="ECO:0000256" key="1">
    <source>
        <dbReference type="ARBA" id="ARBA00004761"/>
    </source>
</evidence>
<evidence type="ECO:0000256" key="7">
    <source>
        <dbReference type="ARBA" id="ARBA00022840"/>
    </source>
</evidence>
<dbReference type="InterPro" id="IPR027417">
    <property type="entry name" value="P-loop_NTPase"/>
</dbReference>
<keyword evidence="5 10" id="KW-0547">Nucleotide-binding</keyword>
<evidence type="ECO:0000256" key="5">
    <source>
        <dbReference type="ARBA" id="ARBA00022741"/>
    </source>
</evidence>
<gene>
    <name evidence="11" type="ORF">IE331_13090</name>
</gene>
<dbReference type="Gene3D" id="3.40.50.300">
    <property type="entry name" value="P-loop containing nucleotide triphosphate hydrolases"/>
    <property type="match status" value="1"/>
</dbReference>
<evidence type="ECO:0000256" key="2">
    <source>
        <dbReference type="ARBA" id="ARBA00008420"/>
    </source>
</evidence>
<evidence type="ECO:0000256" key="10">
    <source>
        <dbReference type="RuleBase" id="RU363066"/>
    </source>
</evidence>
<dbReference type="Pfam" id="PF01202">
    <property type="entry name" value="SKI"/>
    <property type="match status" value="1"/>
</dbReference>
<dbReference type="RefSeq" id="WP_192143849.1">
    <property type="nucleotide sequence ID" value="NZ_JACYXZ010000003.1"/>
</dbReference>
<dbReference type="Proteomes" id="UP000616839">
    <property type="component" value="Unassembled WGS sequence"/>
</dbReference>
<keyword evidence="8" id="KW-0311">Gluconate utilization</keyword>
<evidence type="ECO:0000256" key="8">
    <source>
        <dbReference type="ARBA" id="ARBA00023064"/>
    </source>
</evidence>
<protein>
    <recommendedName>
        <fullName evidence="3 10">Gluconokinase</fullName>
        <ecNumber evidence="3 10">2.7.1.12</ecNumber>
    </recommendedName>
</protein>
<dbReference type="EMBL" id="JACYXZ010000003">
    <property type="protein sequence ID" value="MBD8870564.1"/>
    <property type="molecule type" value="Genomic_DNA"/>
</dbReference>
<dbReference type="PANTHER" id="PTHR43442:SF3">
    <property type="entry name" value="GLUCONOKINASE-RELATED"/>
    <property type="match status" value="1"/>
</dbReference>
<dbReference type="InterPro" id="IPR031322">
    <property type="entry name" value="Shikimate/glucono_kinase"/>
</dbReference>
<evidence type="ECO:0000313" key="12">
    <source>
        <dbReference type="Proteomes" id="UP000616839"/>
    </source>
</evidence>
<organism evidence="11 12">
    <name type="scientific">Nocardioides donggukensis</name>
    <dbReference type="NCBI Taxonomy" id="2774019"/>
    <lineage>
        <taxon>Bacteria</taxon>
        <taxon>Bacillati</taxon>
        <taxon>Actinomycetota</taxon>
        <taxon>Actinomycetes</taxon>
        <taxon>Propionibacteriales</taxon>
        <taxon>Nocardioidaceae</taxon>
        <taxon>Nocardioides</taxon>
    </lineage>
</organism>
<comment type="pathway">
    <text evidence="1">Carbohydrate acid metabolism.</text>
</comment>
<comment type="similarity">
    <text evidence="2 10">Belongs to the gluconokinase GntK/GntV family.</text>
</comment>
<dbReference type="GO" id="GO:0019521">
    <property type="term" value="P:D-gluconate metabolic process"/>
    <property type="evidence" value="ECO:0007669"/>
    <property type="project" value="UniProtKB-KW"/>
</dbReference>
<keyword evidence="12" id="KW-1185">Reference proteome</keyword>
<dbReference type="EC" id="2.7.1.12" evidence="3 10"/>
<dbReference type="GO" id="GO:0005737">
    <property type="term" value="C:cytoplasm"/>
    <property type="evidence" value="ECO:0007669"/>
    <property type="project" value="TreeGrafter"/>
</dbReference>
<evidence type="ECO:0000256" key="3">
    <source>
        <dbReference type="ARBA" id="ARBA00012054"/>
    </source>
</evidence>
<name>A0A927K4W1_9ACTN</name>
<accession>A0A927K4W1</accession>
<dbReference type="SUPFAM" id="SSF52540">
    <property type="entry name" value="P-loop containing nucleoside triphosphate hydrolases"/>
    <property type="match status" value="1"/>
</dbReference>
<keyword evidence="7 10" id="KW-0067">ATP-binding</keyword>
<evidence type="ECO:0000256" key="9">
    <source>
        <dbReference type="ARBA" id="ARBA00048090"/>
    </source>
</evidence>
<dbReference type="GO" id="GO:0005524">
    <property type="term" value="F:ATP binding"/>
    <property type="evidence" value="ECO:0007669"/>
    <property type="project" value="UniProtKB-KW"/>
</dbReference>
<evidence type="ECO:0000256" key="6">
    <source>
        <dbReference type="ARBA" id="ARBA00022777"/>
    </source>
</evidence>
<comment type="catalytic activity">
    <reaction evidence="9 10">
        <text>D-gluconate + ATP = 6-phospho-D-gluconate + ADP + H(+)</text>
        <dbReference type="Rhea" id="RHEA:19433"/>
        <dbReference type="ChEBI" id="CHEBI:15378"/>
        <dbReference type="ChEBI" id="CHEBI:18391"/>
        <dbReference type="ChEBI" id="CHEBI:30616"/>
        <dbReference type="ChEBI" id="CHEBI:58759"/>
        <dbReference type="ChEBI" id="CHEBI:456216"/>
        <dbReference type="EC" id="2.7.1.12"/>
    </reaction>
</comment>
<reference evidence="11" key="1">
    <citation type="submission" date="2020-09" db="EMBL/GenBank/DDBJ databases">
        <title>Nocardioides sp. strain MJB4 16S ribosomal RNA gene Genome sequencing and assembly.</title>
        <authorList>
            <person name="Kim I."/>
        </authorList>
    </citation>
    <scope>NUCLEOTIDE SEQUENCE</scope>
    <source>
        <strain evidence="11">MJB4</strain>
    </source>
</reference>
<evidence type="ECO:0000256" key="4">
    <source>
        <dbReference type="ARBA" id="ARBA00022679"/>
    </source>
</evidence>
<dbReference type="PANTHER" id="PTHR43442">
    <property type="entry name" value="GLUCONOKINASE-RELATED"/>
    <property type="match status" value="1"/>
</dbReference>
<proteinExistence type="inferred from homology"/>
<dbReference type="InterPro" id="IPR006001">
    <property type="entry name" value="Therm_gnt_kin"/>
</dbReference>
<dbReference type="GO" id="GO:0046316">
    <property type="term" value="F:gluconokinase activity"/>
    <property type="evidence" value="ECO:0007669"/>
    <property type="project" value="UniProtKB-EC"/>
</dbReference>